<comment type="caution">
    <text evidence="4">The sequence shown here is derived from an EMBL/GenBank/DDBJ whole genome shotgun (WGS) entry which is preliminary data.</text>
</comment>
<name>A0ABT0M296_9RHOB</name>
<gene>
    <name evidence="4" type="ORF">M3N55_09565</name>
</gene>
<dbReference type="InterPro" id="IPR001647">
    <property type="entry name" value="HTH_TetR"/>
</dbReference>
<dbReference type="InterPro" id="IPR009057">
    <property type="entry name" value="Homeodomain-like_sf"/>
</dbReference>
<keyword evidence="1 2" id="KW-0238">DNA-binding</keyword>
<keyword evidence="5" id="KW-1185">Reference proteome</keyword>
<dbReference type="EMBL" id="JALZWP010000008">
    <property type="protein sequence ID" value="MCL1628977.1"/>
    <property type="molecule type" value="Genomic_DNA"/>
</dbReference>
<evidence type="ECO:0000313" key="5">
    <source>
        <dbReference type="Proteomes" id="UP001202550"/>
    </source>
</evidence>
<dbReference type="RefSeq" id="WP_249058315.1">
    <property type="nucleotide sequence ID" value="NZ_JALZWP010000008.1"/>
</dbReference>
<dbReference type="PROSITE" id="PS50977">
    <property type="entry name" value="HTH_TETR_2"/>
    <property type="match status" value="1"/>
</dbReference>
<organism evidence="4 5">
    <name type="scientific">Roseinatronobacter domitianus</name>
    <dbReference type="NCBI Taxonomy" id="2940293"/>
    <lineage>
        <taxon>Bacteria</taxon>
        <taxon>Pseudomonadati</taxon>
        <taxon>Pseudomonadota</taxon>
        <taxon>Alphaproteobacteria</taxon>
        <taxon>Rhodobacterales</taxon>
        <taxon>Paracoccaceae</taxon>
        <taxon>Roseinatronobacter</taxon>
    </lineage>
</organism>
<evidence type="ECO:0000256" key="2">
    <source>
        <dbReference type="PROSITE-ProRule" id="PRU00335"/>
    </source>
</evidence>
<protein>
    <submittedName>
        <fullName evidence="4">TetR/AcrR family transcriptional regulator</fullName>
    </submittedName>
</protein>
<dbReference type="Gene3D" id="1.10.357.10">
    <property type="entry name" value="Tetracycline Repressor, domain 2"/>
    <property type="match status" value="1"/>
</dbReference>
<dbReference type="Pfam" id="PF00440">
    <property type="entry name" value="TetR_N"/>
    <property type="match status" value="1"/>
</dbReference>
<proteinExistence type="predicted"/>
<evidence type="ECO:0000259" key="3">
    <source>
        <dbReference type="PROSITE" id="PS50977"/>
    </source>
</evidence>
<sequence length="221" mass="24599">MTNTEPTGGQTDKTTGWRGSREVWLAAAKQAFVETGLDAVKIQPLASQLALSRTSFYWFFKDRQALLEALLEDWEAKNTGAFIAACTAYAQTITEAVLNLIVVFHDSDVFEPQLDFAVRGWAHQSDTVMARVNSADEVRLAAIGAMFGRFGYAPHDADVRARTVYLTQIGYISMQVREDPSTRMARVPGYVQTFSGQTPSEHELARFHARLNFDHTMLAAT</sequence>
<reference evidence="4 5" key="1">
    <citation type="submission" date="2022-05" db="EMBL/GenBank/DDBJ databases">
        <title>Seasonal and diel survey of microbial diversity of the Tyrrhenian coast.</title>
        <authorList>
            <person name="Gattoni G."/>
            <person name="Corral P."/>
        </authorList>
    </citation>
    <scope>NUCLEOTIDE SEQUENCE [LARGE SCALE GENOMIC DNA]</scope>
    <source>
        <strain evidence="4 5">V10</strain>
    </source>
</reference>
<feature type="domain" description="HTH tetR-type" evidence="3">
    <location>
        <begin position="18"/>
        <end position="78"/>
    </location>
</feature>
<evidence type="ECO:0000313" key="4">
    <source>
        <dbReference type="EMBL" id="MCL1628977.1"/>
    </source>
</evidence>
<feature type="DNA-binding region" description="H-T-H motif" evidence="2">
    <location>
        <begin position="41"/>
        <end position="60"/>
    </location>
</feature>
<dbReference type="SUPFAM" id="SSF46689">
    <property type="entry name" value="Homeodomain-like"/>
    <property type="match status" value="1"/>
</dbReference>
<dbReference type="Proteomes" id="UP001202550">
    <property type="component" value="Unassembled WGS sequence"/>
</dbReference>
<evidence type="ECO:0000256" key="1">
    <source>
        <dbReference type="ARBA" id="ARBA00023125"/>
    </source>
</evidence>
<accession>A0ABT0M296</accession>